<dbReference type="GO" id="GO:0003677">
    <property type="term" value="F:DNA binding"/>
    <property type="evidence" value="ECO:0007669"/>
    <property type="project" value="InterPro"/>
</dbReference>
<feature type="domain" description="HTH luxR-type" evidence="1">
    <location>
        <begin position="300"/>
        <end position="357"/>
    </location>
</feature>
<dbReference type="InterPro" id="IPR036388">
    <property type="entry name" value="WH-like_DNA-bd_sf"/>
</dbReference>
<dbReference type="SUPFAM" id="SSF46894">
    <property type="entry name" value="C-terminal effector domain of the bipartite response regulators"/>
    <property type="match status" value="1"/>
</dbReference>
<evidence type="ECO:0000313" key="3">
    <source>
        <dbReference type="Proteomes" id="UP000051913"/>
    </source>
</evidence>
<protein>
    <recommendedName>
        <fullName evidence="1">HTH luxR-type domain-containing protein</fullName>
    </recommendedName>
</protein>
<dbReference type="AlphaFoldDB" id="A0A0R3LWF2"/>
<name>A0A0R3LWF2_9BRAD</name>
<dbReference type="OrthoDB" id="7444822at2"/>
<evidence type="ECO:0000313" key="2">
    <source>
        <dbReference type="EMBL" id="KRR12360.1"/>
    </source>
</evidence>
<dbReference type="SMART" id="SM00421">
    <property type="entry name" value="HTH_LUXR"/>
    <property type="match status" value="1"/>
</dbReference>
<dbReference type="InterPro" id="IPR016032">
    <property type="entry name" value="Sig_transdc_resp-reg_C-effctor"/>
</dbReference>
<reference evidence="2 3" key="1">
    <citation type="submission" date="2014-03" db="EMBL/GenBank/DDBJ databases">
        <title>Bradyrhizobium valentinum sp. nov., isolated from effective nodules of Lupinus mariae-josephae, a lupine endemic of basic-lime soils in Eastern Spain.</title>
        <authorList>
            <person name="Duran D."/>
            <person name="Rey L."/>
            <person name="Navarro A."/>
            <person name="Busquets A."/>
            <person name="Imperial J."/>
            <person name="Ruiz-Argueso T."/>
        </authorList>
    </citation>
    <scope>NUCLEOTIDE SEQUENCE [LARGE SCALE GENOMIC DNA]</scope>
    <source>
        <strain evidence="2 3">LmjM3</strain>
    </source>
</reference>
<dbReference type="EMBL" id="LLXX01000029">
    <property type="protein sequence ID" value="KRR12360.1"/>
    <property type="molecule type" value="Genomic_DNA"/>
</dbReference>
<dbReference type="Gene3D" id="1.10.10.10">
    <property type="entry name" value="Winged helix-like DNA-binding domain superfamily/Winged helix DNA-binding domain"/>
    <property type="match status" value="1"/>
</dbReference>
<dbReference type="STRING" id="1518501.CQ10_26280"/>
<dbReference type="InterPro" id="IPR000792">
    <property type="entry name" value="Tscrpt_reg_LuxR_C"/>
</dbReference>
<keyword evidence="3" id="KW-1185">Reference proteome</keyword>
<dbReference type="Proteomes" id="UP000051913">
    <property type="component" value="Unassembled WGS sequence"/>
</dbReference>
<dbReference type="RefSeq" id="WP_057849136.1">
    <property type="nucleotide sequence ID" value="NZ_LLXX01000029.1"/>
</dbReference>
<proteinExistence type="predicted"/>
<organism evidence="2 3">
    <name type="scientific">Bradyrhizobium valentinum</name>
    <dbReference type="NCBI Taxonomy" id="1518501"/>
    <lineage>
        <taxon>Bacteria</taxon>
        <taxon>Pseudomonadati</taxon>
        <taxon>Pseudomonadota</taxon>
        <taxon>Alphaproteobacteria</taxon>
        <taxon>Hyphomicrobiales</taxon>
        <taxon>Nitrobacteraceae</taxon>
        <taxon>Bradyrhizobium</taxon>
    </lineage>
</organism>
<gene>
    <name evidence="2" type="ORF">CP49_07965</name>
</gene>
<accession>A0A0R3LWF2</accession>
<sequence>MNASIDSERLIDRIYEAGLVPSLWPVLLGELGAAVGGNGGFLFGVRDGYTSAVNSPEYDQLMPVFLGDGWSERDPNLPRAIALNHAGFVTDQDLLSDEEIATNEVYCNFYRKHGLGYRAGTIIPIPSGDSIAIVVPRHQDHGPVPREVVNLLDGLRPHLARASLAANRLGFERAHAQVDALQALDLPGAVLRGPGQVFVANGLFDALMPSLFQDRAQRVMITDVAADALLAEALGTLPLAGGRTVKSIPIAATTHRVPMVLHIIPVRGSARDVFTQATALVVVTPVDRATVPTAEVLQGLFDLTPAEARVARGIGQAETVDALADATGVNRETVRSQLKAVLSKTGLSRQQELVSLLAGKAFRGG</sequence>
<comment type="caution">
    <text evidence="2">The sequence shown here is derived from an EMBL/GenBank/DDBJ whole genome shotgun (WGS) entry which is preliminary data.</text>
</comment>
<dbReference type="GO" id="GO:0006355">
    <property type="term" value="P:regulation of DNA-templated transcription"/>
    <property type="evidence" value="ECO:0007669"/>
    <property type="project" value="InterPro"/>
</dbReference>
<evidence type="ECO:0000259" key="1">
    <source>
        <dbReference type="SMART" id="SM00421"/>
    </source>
</evidence>